<feature type="transmembrane region" description="Helical" evidence="2">
    <location>
        <begin position="12"/>
        <end position="34"/>
    </location>
</feature>
<reference evidence="4 5" key="1">
    <citation type="submission" date="2011-12" db="EMBL/GenBank/DDBJ databases">
        <title>Whole genome shotgun sequence of Arthrobacter globiformis NBRC 12137.</title>
        <authorList>
            <person name="Miyazawa S."/>
            <person name="Hosoyama A."/>
            <person name="Tsuchikane K."/>
            <person name="Katsumata H."/>
            <person name="Yamazaki S."/>
            <person name="Fujita N."/>
        </authorList>
    </citation>
    <scope>NUCLEOTIDE SEQUENCE [LARGE SCALE GENOMIC DNA]</scope>
    <source>
        <strain evidence="4 5">NBRC 12137</strain>
    </source>
</reference>
<feature type="transmembrane region" description="Helical" evidence="2">
    <location>
        <begin position="173"/>
        <end position="191"/>
    </location>
</feature>
<comment type="similarity">
    <text evidence="1">Belongs to the peptidase A24 family.</text>
</comment>
<keyword evidence="2" id="KW-0472">Membrane</keyword>
<keyword evidence="2" id="KW-0812">Transmembrane</keyword>
<dbReference type="GO" id="GO:0005886">
    <property type="term" value="C:plasma membrane"/>
    <property type="evidence" value="ECO:0007669"/>
    <property type="project" value="TreeGrafter"/>
</dbReference>
<dbReference type="InterPro" id="IPR000045">
    <property type="entry name" value="Prepilin_IV_endopep_pep"/>
</dbReference>
<dbReference type="Pfam" id="PF01478">
    <property type="entry name" value="Peptidase_A24"/>
    <property type="match status" value="1"/>
</dbReference>
<dbReference type="PANTHER" id="PTHR30487">
    <property type="entry name" value="TYPE 4 PREPILIN-LIKE PROTEINS LEADER PEPTIDE-PROCESSING ENZYME"/>
    <property type="match status" value="1"/>
</dbReference>
<evidence type="ECO:0000313" key="5">
    <source>
        <dbReference type="Proteomes" id="UP000003828"/>
    </source>
</evidence>
<dbReference type="GO" id="GO:0004190">
    <property type="term" value="F:aspartic-type endopeptidase activity"/>
    <property type="evidence" value="ECO:0007669"/>
    <property type="project" value="InterPro"/>
</dbReference>
<protein>
    <submittedName>
        <fullName evidence="4">Putative A24 family peptidase</fullName>
    </submittedName>
</protein>
<feature type="transmembrane region" description="Helical" evidence="2">
    <location>
        <begin position="46"/>
        <end position="65"/>
    </location>
</feature>
<dbReference type="Proteomes" id="UP000003828">
    <property type="component" value="Unassembled WGS sequence"/>
</dbReference>
<evidence type="ECO:0000259" key="3">
    <source>
        <dbReference type="Pfam" id="PF01478"/>
    </source>
</evidence>
<evidence type="ECO:0000313" key="4">
    <source>
        <dbReference type="EMBL" id="GAB15649.1"/>
    </source>
</evidence>
<dbReference type="EMBL" id="BAEG01000085">
    <property type="protein sequence ID" value="GAB15649.1"/>
    <property type="molecule type" value="Genomic_DNA"/>
</dbReference>
<feature type="domain" description="Prepilin type IV endopeptidase peptidase" evidence="3">
    <location>
        <begin position="78"/>
        <end position="188"/>
    </location>
</feature>
<dbReference type="eggNOG" id="COG1989">
    <property type="taxonomic scope" value="Bacteria"/>
</dbReference>
<organism evidence="4 5">
    <name type="scientific">Arthrobacter globiformis (strain ATCC 8010 / DSM 20124 / JCM 1332 / NBRC 12137 / NCIMB 8907 / NRRL B-2979 / 168)</name>
    <dbReference type="NCBI Taxonomy" id="1077972"/>
    <lineage>
        <taxon>Bacteria</taxon>
        <taxon>Bacillati</taxon>
        <taxon>Actinomycetota</taxon>
        <taxon>Actinomycetes</taxon>
        <taxon>Micrococcales</taxon>
        <taxon>Micrococcaceae</taxon>
        <taxon>Arthrobacter</taxon>
    </lineage>
</organism>
<dbReference type="GO" id="GO:0006465">
    <property type="term" value="P:signal peptide processing"/>
    <property type="evidence" value="ECO:0007669"/>
    <property type="project" value="TreeGrafter"/>
</dbReference>
<keyword evidence="5" id="KW-1185">Reference proteome</keyword>
<dbReference type="InterPro" id="IPR050882">
    <property type="entry name" value="Prepilin_peptidase/N-MTase"/>
</dbReference>
<feature type="transmembrane region" description="Helical" evidence="2">
    <location>
        <begin position="100"/>
        <end position="119"/>
    </location>
</feature>
<keyword evidence="2" id="KW-1133">Transmembrane helix</keyword>
<dbReference type="AlphaFoldDB" id="H0QRH5"/>
<feature type="transmembrane region" description="Helical" evidence="2">
    <location>
        <begin position="125"/>
        <end position="145"/>
    </location>
</feature>
<gene>
    <name evidence="4" type="ORF">ARGLB_085_03340</name>
</gene>
<sequence length="221" mass="22503">MSSAGIAASAGPLFAVAIGLLGILLSPLAELLIARTLPRLGGLPGARTRITTAALTGLLCGTLALRFGMEWSLPAFLLLAVLGVQLARIDLAHHLLPNPLVLTLLAAGLALLFLGSSVAAEWAELLRAAAGAAVLFFIFLILALISPNGIGMGDVKLAAPVGLYLGYLGWSQLFYGGALGFVLGGILSVVLIRLKRANLSSEVAFGPSMLAAALGTVLLAS</sequence>
<accession>H0QRH5</accession>
<feature type="transmembrane region" description="Helical" evidence="2">
    <location>
        <begin position="203"/>
        <end position="220"/>
    </location>
</feature>
<evidence type="ECO:0000256" key="1">
    <source>
        <dbReference type="ARBA" id="ARBA00005801"/>
    </source>
</evidence>
<dbReference type="PANTHER" id="PTHR30487:SF0">
    <property type="entry name" value="PREPILIN LEADER PEPTIDASE_N-METHYLTRANSFERASE-RELATED"/>
    <property type="match status" value="1"/>
</dbReference>
<proteinExistence type="inferred from homology"/>
<dbReference type="STRING" id="1077972.ARGLB_085_03340"/>
<dbReference type="RefSeq" id="WP_003805352.1">
    <property type="nucleotide sequence ID" value="NZ_BAEG01000085.1"/>
</dbReference>
<dbReference type="Gene3D" id="1.20.120.1220">
    <property type="match status" value="1"/>
</dbReference>
<evidence type="ECO:0000256" key="2">
    <source>
        <dbReference type="SAM" id="Phobius"/>
    </source>
</evidence>
<feature type="transmembrane region" description="Helical" evidence="2">
    <location>
        <begin position="71"/>
        <end position="88"/>
    </location>
</feature>
<name>H0QRH5_ARTG1</name>
<comment type="caution">
    <text evidence="4">The sequence shown here is derived from an EMBL/GenBank/DDBJ whole genome shotgun (WGS) entry which is preliminary data.</text>
</comment>